<protein>
    <submittedName>
        <fullName evidence="2">Uncharacterized protein</fullName>
    </submittedName>
</protein>
<feature type="compositionally biased region" description="Low complexity" evidence="1">
    <location>
        <begin position="77"/>
        <end position="89"/>
    </location>
</feature>
<dbReference type="VEuPathDB" id="VectorBase:LOC119168552"/>
<name>A0A9J6DZT9_RHIMP</name>
<feature type="compositionally biased region" description="Polar residues" evidence="1">
    <location>
        <begin position="32"/>
        <end position="53"/>
    </location>
</feature>
<evidence type="ECO:0000313" key="2">
    <source>
        <dbReference type="EMBL" id="KAH8027771.1"/>
    </source>
</evidence>
<dbReference type="Proteomes" id="UP000821866">
    <property type="component" value="Chromosome 4"/>
</dbReference>
<reference evidence="2" key="1">
    <citation type="journal article" date="2020" name="Cell">
        <title>Large-Scale Comparative Analyses of Tick Genomes Elucidate Their Genetic Diversity and Vector Capacities.</title>
        <authorList>
            <consortium name="Tick Genome and Microbiome Consortium (TIGMIC)"/>
            <person name="Jia N."/>
            <person name="Wang J."/>
            <person name="Shi W."/>
            <person name="Du L."/>
            <person name="Sun Y."/>
            <person name="Zhan W."/>
            <person name="Jiang J.F."/>
            <person name="Wang Q."/>
            <person name="Zhang B."/>
            <person name="Ji P."/>
            <person name="Bell-Sakyi L."/>
            <person name="Cui X.M."/>
            <person name="Yuan T.T."/>
            <person name="Jiang B.G."/>
            <person name="Yang W.F."/>
            <person name="Lam T.T."/>
            <person name="Chang Q.C."/>
            <person name="Ding S.J."/>
            <person name="Wang X.J."/>
            <person name="Zhu J.G."/>
            <person name="Ruan X.D."/>
            <person name="Zhao L."/>
            <person name="Wei J.T."/>
            <person name="Ye R.Z."/>
            <person name="Que T.C."/>
            <person name="Du C.H."/>
            <person name="Zhou Y.H."/>
            <person name="Cheng J.X."/>
            <person name="Dai P.F."/>
            <person name="Guo W.B."/>
            <person name="Han X.H."/>
            <person name="Huang E.J."/>
            <person name="Li L.F."/>
            <person name="Wei W."/>
            <person name="Gao Y.C."/>
            <person name="Liu J.Z."/>
            <person name="Shao H.Z."/>
            <person name="Wang X."/>
            <person name="Wang C.C."/>
            <person name="Yang T.C."/>
            <person name="Huo Q.B."/>
            <person name="Li W."/>
            <person name="Chen H.Y."/>
            <person name="Chen S.E."/>
            <person name="Zhou L.G."/>
            <person name="Ni X.B."/>
            <person name="Tian J.H."/>
            <person name="Sheng Y."/>
            <person name="Liu T."/>
            <person name="Pan Y.S."/>
            <person name="Xia L.Y."/>
            <person name="Li J."/>
            <person name="Zhao F."/>
            <person name="Cao W.C."/>
        </authorList>
    </citation>
    <scope>NUCLEOTIDE SEQUENCE</scope>
    <source>
        <strain evidence="2">Rmic-2018</strain>
    </source>
</reference>
<organism evidence="2 3">
    <name type="scientific">Rhipicephalus microplus</name>
    <name type="common">Cattle tick</name>
    <name type="synonym">Boophilus microplus</name>
    <dbReference type="NCBI Taxonomy" id="6941"/>
    <lineage>
        <taxon>Eukaryota</taxon>
        <taxon>Metazoa</taxon>
        <taxon>Ecdysozoa</taxon>
        <taxon>Arthropoda</taxon>
        <taxon>Chelicerata</taxon>
        <taxon>Arachnida</taxon>
        <taxon>Acari</taxon>
        <taxon>Parasitiformes</taxon>
        <taxon>Ixodida</taxon>
        <taxon>Ixodoidea</taxon>
        <taxon>Ixodidae</taxon>
        <taxon>Rhipicephalinae</taxon>
        <taxon>Rhipicephalus</taxon>
        <taxon>Boophilus</taxon>
    </lineage>
</organism>
<feature type="compositionally biased region" description="Polar residues" evidence="1">
    <location>
        <begin position="97"/>
        <end position="109"/>
    </location>
</feature>
<accession>A0A9J6DZT9</accession>
<keyword evidence="3" id="KW-1185">Reference proteome</keyword>
<gene>
    <name evidence="2" type="ORF">HPB51_009438</name>
</gene>
<comment type="caution">
    <text evidence="2">The sequence shown here is derived from an EMBL/GenBank/DDBJ whole genome shotgun (WGS) entry which is preliminary data.</text>
</comment>
<evidence type="ECO:0000313" key="3">
    <source>
        <dbReference type="Proteomes" id="UP000821866"/>
    </source>
</evidence>
<proteinExistence type="predicted"/>
<dbReference type="EMBL" id="JABSTU010000006">
    <property type="protein sequence ID" value="KAH8027771.1"/>
    <property type="molecule type" value="Genomic_DNA"/>
</dbReference>
<dbReference type="AlphaFoldDB" id="A0A9J6DZT9"/>
<sequence>MRLTNLPSTQVYRSERSEVQSPGSEDYLIPMPSSNYSLSTERTELQSASSSLDSMDKLLGGNGNQPTVRAPAPPEKPTTWETSFTTTPPDELPIRTPLQQPYSNVALNC</sequence>
<reference evidence="2" key="2">
    <citation type="submission" date="2021-09" db="EMBL/GenBank/DDBJ databases">
        <authorList>
            <person name="Jia N."/>
            <person name="Wang J."/>
            <person name="Shi W."/>
            <person name="Du L."/>
            <person name="Sun Y."/>
            <person name="Zhan W."/>
            <person name="Jiang J."/>
            <person name="Wang Q."/>
            <person name="Zhang B."/>
            <person name="Ji P."/>
            <person name="Sakyi L.B."/>
            <person name="Cui X."/>
            <person name="Yuan T."/>
            <person name="Jiang B."/>
            <person name="Yang W."/>
            <person name="Lam T.T.-Y."/>
            <person name="Chang Q."/>
            <person name="Ding S."/>
            <person name="Wang X."/>
            <person name="Zhu J."/>
            <person name="Ruan X."/>
            <person name="Zhao L."/>
            <person name="Wei J."/>
            <person name="Que T."/>
            <person name="Du C."/>
            <person name="Cheng J."/>
            <person name="Dai P."/>
            <person name="Han X."/>
            <person name="Huang E."/>
            <person name="Gao Y."/>
            <person name="Liu J."/>
            <person name="Shao H."/>
            <person name="Ye R."/>
            <person name="Li L."/>
            <person name="Wei W."/>
            <person name="Wang X."/>
            <person name="Wang C."/>
            <person name="Huo Q."/>
            <person name="Li W."/>
            <person name="Guo W."/>
            <person name="Chen H."/>
            <person name="Chen S."/>
            <person name="Zhou L."/>
            <person name="Zhou L."/>
            <person name="Ni X."/>
            <person name="Tian J."/>
            <person name="Zhou Y."/>
            <person name="Sheng Y."/>
            <person name="Liu T."/>
            <person name="Pan Y."/>
            <person name="Xia L."/>
            <person name="Li J."/>
            <person name="Zhao F."/>
            <person name="Cao W."/>
        </authorList>
    </citation>
    <scope>NUCLEOTIDE SEQUENCE</scope>
    <source>
        <strain evidence="2">Rmic-2018</strain>
        <tissue evidence="2">Larvae</tissue>
    </source>
</reference>
<feature type="region of interest" description="Disordered" evidence="1">
    <location>
        <begin position="1"/>
        <end position="109"/>
    </location>
</feature>
<feature type="compositionally biased region" description="Polar residues" evidence="1">
    <location>
        <begin position="1"/>
        <end position="12"/>
    </location>
</feature>
<evidence type="ECO:0000256" key="1">
    <source>
        <dbReference type="SAM" id="MobiDB-lite"/>
    </source>
</evidence>